<evidence type="ECO:0000313" key="10">
    <source>
        <dbReference type="EMBL" id="HJF18146.1"/>
    </source>
</evidence>
<dbReference type="CDD" id="cd06261">
    <property type="entry name" value="TM_PBP2"/>
    <property type="match status" value="1"/>
</dbReference>
<evidence type="ECO:0000259" key="9">
    <source>
        <dbReference type="PROSITE" id="PS50928"/>
    </source>
</evidence>
<evidence type="ECO:0000313" key="11">
    <source>
        <dbReference type="Proteomes" id="UP000715651"/>
    </source>
</evidence>
<comment type="similarity">
    <text evidence="7">Belongs to the binding-protein-dependent transport system permease family.</text>
</comment>
<dbReference type="GO" id="GO:0055085">
    <property type="term" value="P:transmembrane transport"/>
    <property type="evidence" value="ECO:0007669"/>
    <property type="project" value="InterPro"/>
</dbReference>
<keyword evidence="4 7" id="KW-0812">Transmembrane</keyword>
<dbReference type="Pfam" id="PF00528">
    <property type="entry name" value="BPD_transp_1"/>
    <property type="match status" value="1"/>
</dbReference>
<keyword evidence="5 7" id="KW-1133">Transmembrane helix</keyword>
<evidence type="ECO:0000256" key="8">
    <source>
        <dbReference type="SAM" id="MobiDB-lite"/>
    </source>
</evidence>
<feature type="transmembrane region" description="Helical" evidence="7">
    <location>
        <begin position="167"/>
        <end position="187"/>
    </location>
</feature>
<feature type="transmembrane region" description="Helical" evidence="7">
    <location>
        <begin position="53"/>
        <end position="77"/>
    </location>
</feature>
<evidence type="ECO:0000256" key="2">
    <source>
        <dbReference type="ARBA" id="ARBA00022448"/>
    </source>
</evidence>
<keyword evidence="6 7" id="KW-0472">Membrane</keyword>
<dbReference type="PANTHER" id="PTHR43386">
    <property type="entry name" value="OLIGOPEPTIDE TRANSPORT SYSTEM PERMEASE PROTEIN APPC"/>
    <property type="match status" value="1"/>
</dbReference>
<protein>
    <submittedName>
        <fullName evidence="10">ABC transporter permease</fullName>
    </submittedName>
</protein>
<dbReference type="PROSITE" id="PS50928">
    <property type="entry name" value="ABC_TM1"/>
    <property type="match status" value="1"/>
</dbReference>
<reference evidence="10" key="2">
    <citation type="submission" date="2021-09" db="EMBL/GenBank/DDBJ databases">
        <authorList>
            <person name="Gilroy R."/>
        </authorList>
    </citation>
    <scope>NUCLEOTIDE SEQUENCE</scope>
    <source>
        <strain evidence="10">578</strain>
    </source>
</reference>
<feature type="transmembrane region" description="Helical" evidence="7">
    <location>
        <begin position="193"/>
        <end position="212"/>
    </location>
</feature>
<sequence>MSTATSQPRSASTPARSSQHGDKPGAQPSTQPGAKPGNKESAARARSRWASPALVWGTIIVSFFVLLALLAPVFTLITGNDPYQEHRELLGPSSVPTGFGGGISAQHWFGVTPLRGVDVFSIVSYGAQVSLGIGLASTVISTILGLAIGLLAGYFPGVVDALLSRTMDVFFGFPFLIFAIALSAVVPSSFPRPLLLILVLGFFGWPGTARLMRAQTLTLRERDYTTAALVMGASPWHILRYEILPGLLPLLIVRTTLAIPGRIGSEAALSFLGVGINPPTPSWGRAISDAVNWALVDPMYLIFPGMALFLVTFGFNLLGDGLSDALDPRKGEKA</sequence>
<evidence type="ECO:0000256" key="6">
    <source>
        <dbReference type="ARBA" id="ARBA00023136"/>
    </source>
</evidence>
<feature type="region of interest" description="Disordered" evidence="8">
    <location>
        <begin position="1"/>
        <end position="43"/>
    </location>
</feature>
<proteinExistence type="inferred from homology"/>
<evidence type="ECO:0000256" key="3">
    <source>
        <dbReference type="ARBA" id="ARBA00022475"/>
    </source>
</evidence>
<dbReference type="GO" id="GO:0005886">
    <property type="term" value="C:plasma membrane"/>
    <property type="evidence" value="ECO:0007669"/>
    <property type="project" value="UniProtKB-SubCell"/>
</dbReference>
<dbReference type="AlphaFoldDB" id="A0A921FWP4"/>
<reference evidence="10" key="1">
    <citation type="journal article" date="2021" name="PeerJ">
        <title>Extensive microbial diversity within the chicken gut microbiome revealed by metagenomics and culture.</title>
        <authorList>
            <person name="Gilroy R."/>
            <person name="Ravi A."/>
            <person name="Getino M."/>
            <person name="Pursley I."/>
            <person name="Horton D.L."/>
            <person name="Alikhan N.F."/>
            <person name="Baker D."/>
            <person name="Gharbi K."/>
            <person name="Hall N."/>
            <person name="Watson M."/>
            <person name="Adriaenssens E.M."/>
            <person name="Foster-Nyarko E."/>
            <person name="Jarju S."/>
            <person name="Secka A."/>
            <person name="Antonio M."/>
            <person name="Oren A."/>
            <person name="Chaudhuri R.R."/>
            <person name="La Ragione R."/>
            <person name="Hildebrand F."/>
            <person name="Pallen M.J."/>
        </authorList>
    </citation>
    <scope>NUCLEOTIDE SEQUENCE</scope>
    <source>
        <strain evidence="10">578</strain>
    </source>
</reference>
<evidence type="ECO:0000256" key="1">
    <source>
        <dbReference type="ARBA" id="ARBA00004651"/>
    </source>
</evidence>
<dbReference type="Gene3D" id="1.10.3720.10">
    <property type="entry name" value="MetI-like"/>
    <property type="match status" value="1"/>
</dbReference>
<feature type="transmembrane region" description="Helical" evidence="7">
    <location>
        <begin position="131"/>
        <end position="155"/>
    </location>
</feature>
<dbReference type="SUPFAM" id="SSF161098">
    <property type="entry name" value="MetI-like"/>
    <property type="match status" value="1"/>
</dbReference>
<dbReference type="PANTHER" id="PTHR43386:SF1">
    <property type="entry name" value="D,D-DIPEPTIDE TRANSPORT SYSTEM PERMEASE PROTEIN DDPC-RELATED"/>
    <property type="match status" value="1"/>
</dbReference>
<comment type="subcellular location">
    <subcellularLocation>
        <location evidence="1 7">Cell membrane</location>
        <topology evidence="1 7">Multi-pass membrane protein</topology>
    </subcellularLocation>
</comment>
<evidence type="ECO:0000256" key="7">
    <source>
        <dbReference type="RuleBase" id="RU363032"/>
    </source>
</evidence>
<dbReference type="EMBL" id="DYWK01000005">
    <property type="protein sequence ID" value="HJF18146.1"/>
    <property type="molecule type" value="Genomic_DNA"/>
</dbReference>
<name>A0A921FWP4_9BIFI</name>
<gene>
    <name evidence="10" type="ORF">K8U78_03180</name>
</gene>
<dbReference type="InterPro" id="IPR000515">
    <property type="entry name" value="MetI-like"/>
</dbReference>
<feature type="compositionally biased region" description="Polar residues" evidence="8">
    <location>
        <begin position="1"/>
        <end position="18"/>
    </location>
</feature>
<dbReference type="InterPro" id="IPR050366">
    <property type="entry name" value="BP-dependent_transpt_permease"/>
</dbReference>
<dbReference type="Proteomes" id="UP000715651">
    <property type="component" value="Unassembled WGS sequence"/>
</dbReference>
<accession>A0A921FWP4</accession>
<keyword evidence="3" id="KW-1003">Cell membrane</keyword>
<dbReference type="InterPro" id="IPR035906">
    <property type="entry name" value="MetI-like_sf"/>
</dbReference>
<feature type="transmembrane region" description="Helical" evidence="7">
    <location>
        <begin position="299"/>
        <end position="319"/>
    </location>
</feature>
<keyword evidence="2 7" id="KW-0813">Transport</keyword>
<comment type="caution">
    <text evidence="10">The sequence shown here is derived from an EMBL/GenBank/DDBJ whole genome shotgun (WGS) entry which is preliminary data.</text>
</comment>
<evidence type="ECO:0000256" key="4">
    <source>
        <dbReference type="ARBA" id="ARBA00022692"/>
    </source>
</evidence>
<feature type="domain" description="ABC transmembrane type-1" evidence="9">
    <location>
        <begin position="127"/>
        <end position="319"/>
    </location>
</feature>
<organism evidence="10 11">
    <name type="scientific">Aeriscardovia aeriphila</name>
    <dbReference type="NCBI Taxonomy" id="218139"/>
    <lineage>
        <taxon>Bacteria</taxon>
        <taxon>Bacillati</taxon>
        <taxon>Actinomycetota</taxon>
        <taxon>Actinomycetes</taxon>
        <taxon>Bifidobacteriales</taxon>
        <taxon>Bifidobacteriaceae</taxon>
        <taxon>Aeriscardovia</taxon>
    </lineage>
</organism>
<evidence type="ECO:0000256" key="5">
    <source>
        <dbReference type="ARBA" id="ARBA00022989"/>
    </source>
</evidence>